<proteinExistence type="predicted"/>
<comment type="caution">
    <text evidence="2">The sequence shown here is derived from an EMBL/GenBank/DDBJ whole genome shotgun (WGS) entry which is preliminary data.</text>
</comment>
<keyword evidence="1" id="KW-0732">Signal</keyword>
<name>A0A9X1VC44_9BACT</name>
<gene>
    <name evidence="2" type="ORF">MON38_03035</name>
</gene>
<evidence type="ECO:0000256" key="1">
    <source>
        <dbReference type="SAM" id="SignalP"/>
    </source>
</evidence>
<evidence type="ECO:0000313" key="2">
    <source>
        <dbReference type="EMBL" id="MCI1186379.1"/>
    </source>
</evidence>
<keyword evidence="3" id="KW-1185">Reference proteome</keyword>
<protein>
    <recommendedName>
        <fullName evidence="4">DUF3313 domain-containing protein</fullName>
    </recommendedName>
</protein>
<dbReference type="EMBL" id="JALBGC010000001">
    <property type="protein sequence ID" value="MCI1186379.1"/>
    <property type="molecule type" value="Genomic_DNA"/>
</dbReference>
<dbReference type="Proteomes" id="UP001139193">
    <property type="component" value="Unassembled WGS sequence"/>
</dbReference>
<feature type="signal peptide" evidence="1">
    <location>
        <begin position="1"/>
        <end position="20"/>
    </location>
</feature>
<evidence type="ECO:0000313" key="3">
    <source>
        <dbReference type="Proteomes" id="UP001139193"/>
    </source>
</evidence>
<dbReference type="AlphaFoldDB" id="A0A9X1VC44"/>
<feature type="chain" id="PRO_5040806130" description="DUF3313 domain-containing protein" evidence="1">
    <location>
        <begin position="21"/>
        <end position="214"/>
    </location>
</feature>
<accession>A0A9X1VC44</accession>
<sequence length="214" mass="23585">MLKTTLLAALLSFSALGAQAQTFGEFLNKPELPLTFMGVDFSATRYYGDPLTVNPGEMKGLFTKIDELLVKEASKYDLQKALRRSGPVDYAINIAESVNAKIDTATIIVPAKTGLRPGFTPEMVAELVQRYDYPTGRTGVGLVFVVETLDKRNESEVFWAAFVDLATKKMLFTQRISSGGAGVGFRNHWAHPLNAGITAIKQHYGDWKKKYASK</sequence>
<evidence type="ECO:0008006" key="4">
    <source>
        <dbReference type="Google" id="ProtNLM"/>
    </source>
</evidence>
<reference evidence="2" key="1">
    <citation type="submission" date="2022-03" db="EMBL/GenBank/DDBJ databases">
        <title>Bacterial whole genome sequence for Hymenobacter sp. DH14.</title>
        <authorList>
            <person name="Le V."/>
        </authorList>
    </citation>
    <scope>NUCLEOTIDE SEQUENCE</scope>
    <source>
        <strain evidence="2">DH14</strain>
    </source>
</reference>
<organism evidence="2 3">
    <name type="scientific">Hymenobacter cyanobacteriorum</name>
    <dbReference type="NCBI Taxonomy" id="2926463"/>
    <lineage>
        <taxon>Bacteria</taxon>
        <taxon>Pseudomonadati</taxon>
        <taxon>Bacteroidota</taxon>
        <taxon>Cytophagia</taxon>
        <taxon>Cytophagales</taxon>
        <taxon>Hymenobacteraceae</taxon>
        <taxon>Hymenobacter</taxon>
    </lineage>
</organism>
<dbReference type="RefSeq" id="WP_241934654.1">
    <property type="nucleotide sequence ID" value="NZ_JALBGC010000001.1"/>
</dbReference>